<gene>
    <name evidence="2" type="ORF">BDV25DRAFT_138755</name>
</gene>
<dbReference type="AlphaFoldDB" id="A0A5N6TYW0"/>
<evidence type="ECO:0000313" key="3">
    <source>
        <dbReference type="Proteomes" id="UP000325780"/>
    </source>
</evidence>
<keyword evidence="3" id="KW-1185">Reference proteome</keyword>
<organism evidence="2 3">
    <name type="scientific">Aspergillus avenaceus</name>
    <dbReference type="NCBI Taxonomy" id="36643"/>
    <lineage>
        <taxon>Eukaryota</taxon>
        <taxon>Fungi</taxon>
        <taxon>Dikarya</taxon>
        <taxon>Ascomycota</taxon>
        <taxon>Pezizomycotina</taxon>
        <taxon>Eurotiomycetes</taxon>
        <taxon>Eurotiomycetidae</taxon>
        <taxon>Eurotiales</taxon>
        <taxon>Aspergillaceae</taxon>
        <taxon>Aspergillus</taxon>
        <taxon>Aspergillus subgen. Circumdati</taxon>
    </lineage>
</organism>
<proteinExistence type="predicted"/>
<dbReference type="PANTHER" id="PTHR36195:SF6">
    <property type="entry name" value="SECRETED THAUMATIN-LIKE PROTEIN CALA"/>
    <property type="match status" value="1"/>
</dbReference>
<accession>A0A5N6TYW0</accession>
<protein>
    <recommendedName>
        <fullName evidence="4">BYS1 domain protein</fullName>
    </recommendedName>
</protein>
<dbReference type="Proteomes" id="UP000325780">
    <property type="component" value="Unassembled WGS sequence"/>
</dbReference>
<dbReference type="InterPro" id="IPR006771">
    <property type="entry name" value="CetA-like"/>
</dbReference>
<feature type="chain" id="PRO_5024960968" description="BYS1 domain protein" evidence="1">
    <location>
        <begin position="20"/>
        <end position="173"/>
    </location>
</feature>
<evidence type="ECO:0000256" key="1">
    <source>
        <dbReference type="SAM" id="SignalP"/>
    </source>
</evidence>
<sequence length="173" mass="18866">MLRLTLTLIIATLFSTAWGQPVDELLPCANGVVSIVNNMGTPVYVWSAGDVSGNMHTIPPGGQYNEQYRSRASGGGISIKLATTPEMRHDNILQFEYTVVKDRLWWDASQVNLNPGSDLVKRGYSGGPSNTNCKGVYCSPGHQRCPDVYHKPDDDYAVRTCGVDASIQFTLGI</sequence>
<evidence type="ECO:0008006" key="4">
    <source>
        <dbReference type="Google" id="ProtNLM"/>
    </source>
</evidence>
<dbReference type="PANTHER" id="PTHR36195">
    <property type="entry name" value="DOMAIN PROTEIN, PUTATIVE (AFU_ORTHOLOGUE AFUA_5G01990)-RELATED-RELATED"/>
    <property type="match status" value="1"/>
</dbReference>
<keyword evidence="1" id="KW-0732">Signal</keyword>
<feature type="signal peptide" evidence="1">
    <location>
        <begin position="1"/>
        <end position="19"/>
    </location>
</feature>
<reference evidence="2 3" key="1">
    <citation type="submission" date="2019-04" db="EMBL/GenBank/DDBJ databases">
        <title>Friends and foes A comparative genomics study of 23 Aspergillus species from section Flavi.</title>
        <authorList>
            <consortium name="DOE Joint Genome Institute"/>
            <person name="Kjaerbolling I."/>
            <person name="Vesth T."/>
            <person name="Frisvad J.C."/>
            <person name="Nybo J.L."/>
            <person name="Theobald S."/>
            <person name="Kildgaard S."/>
            <person name="Isbrandt T."/>
            <person name="Kuo A."/>
            <person name="Sato A."/>
            <person name="Lyhne E.K."/>
            <person name="Kogle M.E."/>
            <person name="Wiebenga A."/>
            <person name="Kun R.S."/>
            <person name="Lubbers R.J."/>
            <person name="Makela M.R."/>
            <person name="Barry K."/>
            <person name="Chovatia M."/>
            <person name="Clum A."/>
            <person name="Daum C."/>
            <person name="Haridas S."/>
            <person name="He G."/>
            <person name="LaButti K."/>
            <person name="Lipzen A."/>
            <person name="Mondo S."/>
            <person name="Riley R."/>
            <person name="Salamov A."/>
            <person name="Simmons B.A."/>
            <person name="Magnuson J.K."/>
            <person name="Henrissat B."/>
            <person name="Mortensen U.H."/>
            <person name="Larsen T.O."/>
            <person name="Devries R.P."/>
            <person name="Grigoriev I.V."/>
            <person name="Machida M."/>
            <person name="Baker S.E."/>
            <person name="Andersen M.R."/>
        </authorList>
    </citation>
    <scope>NUCLEOTIDE SEQUENCE [LARGE SCALE GENOMIC DNA]</scope>
    <source>
        <strain evidence="2 3">IBT 18842</strain>
    </source>
</reference>
<evidence type="ECO:0000313" key="2">
    <source>
        <dbReference type="EMBL" id="KAE8151520.1"/>
    </source>
</evidence>
<dbReference type="EMBL" id="ML742069">
    <property type="protein sequence ID" value="KAE8151520.1"/>
    <property type="molecule type" value="Genomic_DNA"/>
</dbReference>
<name>A0A5N6TYW0_ASPAV</name>
<dbReference type="OrthoDB" id="5144514at2759"/>
<dbReference type="Pfam" id="PF04681">
    <property type="entry name" value="Bys1"/>
    <property type="match status" value="1"/>
</dbReference>